<dbReference type="PANTHER" id="PTHR41677">
    <property type="entry name" value="YALI0B19030P"/>
    <property type="match status" value="1"/>
</dbReference>
<accession>A0A8H8RVR5</accession>
<dbReference type="Proteomes" id="UP000443090">
    <property type="component" value="Unassembled WGS sequence"/>
</dbReference>
<keyword evidence="2" id="KW-1185">Reference proteome</keyword>
<evidence type="ECO:0000313" key="2">
    <source>
        <dbReference type="Proteomes" id="UP000443090"/>
    </source>
</evidence>
<sequence>MEPQEISQPIVPWHRDSHPFVCVVMLSNAEYMLDGETGLMSGDGTITKVRSPQCVKRSLKWLSGHAVVLQGRSVSHIAIPGGNMAERITIVCSFRPRDPRLFDSSTNMNIRNKSLVPELNYQWTTYRLQLLSERFAILSDDLKTRYKQTCEDTDLEGKLGACETETINAEELSVWMKTQMKYMEQTLHEMRPLTAEDGVISNVGDEVV</sequence>
<comment type="caution">
    <text evidence="1">The sequence shown here is derived from an EMBL/GenBank/DDBJ whole genome shotgun (WGS) entry which is preliminary data.</text>
</comment>
<evidence type="ECO:0000313" key="1">
    <source>
        <dbReference type="EMBL" id="TVY42798.1"/>
    </source>
</evidence>
<dbReference type="PANTHER" id="PTHR41677:SF1">
    <property type="entry name" value="FE2OG DIOXYGENASE DOMAIN-CONTAINING PROTEIN"/>
    <property type="match status" value="1"/>
</dbReference>
<reference evidence="1 2" key="1">
    <citation type="submission" date="2018-05" db="EMBL/GenBank/DDBJ databases">
        <title>Genome sequencing and assembly of the regulated plant pathogen Lachnellula willkommii and related sister species for the development of diagnostic species identification markers.</title>
        <authorList>
            <person name="Giroux E."/>
            <person name="Bilodeau G."/>
        </authorList>
    </citation>
    <scope>NUCLEOTIDE SEQUENCE [LARGE SCALE GENOMIC DNA]</scope>
    <source>
        <strain evidence="1 2">CBS 160.35</strain>
    </source>
</reference>
<protein>
    <submittedName>
        <fullName evidence="1">Uncharacterized protein</fullName>
    </submittedName>
</protein>
<dbReference type="AlphaFoldDB" id="A0A8H8RVR5"/>
<gene>
    <name evidence="1" type="ORF">LOCC1_G004903</name>
</gene>
<organism evidence="1 2">
    <name type="scientific">Lachnellula occidentalis</name>
    <dbReference type="NCBI Taxonomy" id="215460"/>
    <lineage>
        <taxon>Eukaryota</taxon>
        <taxon>Fungi</taxon>
        <taxon>Dikarya</taxon>
        <taxon>Ascomycota</taxon>
        <taxon>Pezizomycotina</taxon>
        <taxon>Leotiomycetes</taxon>
        <taxon>Helotiales</taxon>
        <taxon>Lachnaceae</taxon>
        <taxon>Lachnellula</taxon>
    </lineage>
</organism>
<proteinExistence type="predicted"/>
<dbReference type="EMBL" id="QGMI01000310">
    <property type="protein sequence ID" value="TVY42798.1"/>
    <property type="molecule type" value="Genomic_DNA"/>
</dbReference>
<name>A0A8H8RVR5_9HELO</name>
<dbReference type="OrthoDB" id="3482077at2759"/>